<dbReference type="GeneID" id="9347955"/>
<organism evidence="1 2">
    <name type="scientific">Methanohalobium evestigatum (strain ATCC BAA-1072 / DSM 3721 / NBRC 107634 / OCM 161 / Z-7303)</name>
    <dbReference type="NCBI Taxonomy" id="644295"/>
    <lineage>
        <taxon>Archaea</taxon>
        <taxon>Methanobacteriati</taxon>
        <taxon>Methanobacteriota</taxon>
        <taxon>Stenosarchaea group</taxon>
        <taxon>Methanomicrobia</taxon>
        <taxon>Methanosarcinales</taxon>
        <taxon>Methanosarcinaceae</taxon>
        <taxon>Methanohalobium</taxon>
    </lineage>
</organism>
<sequence>MDIKDEVHLNLGTAATRNSAPKNKYDEEAPYELTEFLEDLGMVTGDELCDEMFITSPNEIKFDIGFAPENMEIGLTEENKEIITSDVGEIRIFYDPETDSWKKDLHDIQKALDSIKPLGNDFWDEKTDDNGDITEPVIENKGSVEFVYDDCDECCLDVEQRRRAEEFFNAIFRYLWDLKDNGWHLQ</sequence>
<accession>D7EBY8</accession>
<dbReference type="HOGENOM" id="CLU_1451411_0_0_2"/>
<keyword evidence="2" id="KW-1185">Reference proteome</keyword>
<geneLocation type="plasmid" evidence="1 2">
    <name>pMETEV01</name>
</geneLocation>
<proteinExistence type="predicted"/>
<gene>
    <name evidence="1" type="ordered locus">Metev_2294</name>
</gene>
<dbReference type="AlphaFoldDB" id="D7EBY8"/>
<dbReference type="EMBL" id="CP002070">
    <property type="protein sequence ID" value="ADI75110.1"/>
    <property type="molecule type" value="Genomic_DNA"/>
</dbReference>
<keyword evidence="1" id="KW-0614">Plasmid</keyword>
<dbReference type="KEGG" id="mev:Metev_2294"/>
<dbReference type="RefSeq" id="WP_013195675.1">
    <property type="nucleotide sequence ID" value="NC_014254.1"/>
</dbReference>
<dbReference type="Proteomes" id="UP000000391">
    <property type="component" value="Plasmid pMETEV01"/>
</dbReference>
<evidence type="ECO:0000313" key="1">
    <source>
        <dbReference type="EMBL" id="ADI75110.1"/>
    </source>
</evidence>
<reference evidence="1 2" key="1">
    <citation type="submission" date="2010-06" db="EMBL/GenBank/DDBJ databases">
        <title>Complete sequence plasmid of Methanohalobium evestigatum Z-7303.</title>
        <authorList>
            <consortium name="US DOE Joint Genome Institute"/>
            <person name="Lucas S."/>
            <person name="Copeland A."/>
            <person name="Lapidus A."/>
            <person name="Cheng J.-F."/>
            <person name="Bruce D."/>
            <person name="Goodwin L."/>
            <person name="Pitluck S."/>
            <person name="Saunders E."/>
            <person name="Detter J.C."/>
            <person name="Han C."/>
            <person name="Tapia R."/>
            <person name="Land M."/>
            <person name="Hauser L."/>
            <person name="Kyrpides N."/>
            <person name="Mikhailova N."/>
            <person name="Sieprawska-Lupa M."/>
            <person name="Whitman W.B."/>
            <person name="Anderson I."/>
            <person name="Woyke T."/>
        </authorList>
    </citation>
    <scope>NUCLEOTIDE SEQUENCE [LARGE SCALE GENOMIC DNA]</scope>
    <source>
        <strain evidence="2">ATCC BAA-1072 / DSM 3721 / NBRC 107634 / OCM 161 / Z-7303</strain>
        <plasmid evidence="2">Plasmid pMETEV01</plasmid>
    </source>
</reference>
<evidence type="ECO:0000313" key="2">
    <source>
        <dbReference type="Proteomes" id="UP000000391"/>
    </source>
</evidence>
<name>D7EBY8_METEZ</name>
<protein>
    <submittedName>
        <fullName evidence="1">Uncharacterized protein</fullName>
    </submittedName>
</protein>